<comment type="caution">
    <text evidence="2">The sequence shown here is derived from an EMBL/GenBank/DDBJ whole genome shotgun (WGS) entry which is preliminary data.</text>
</comment>
<dbReference type="RefSeq" id="WP_163695514.1">
    <property type="nucleotide sequence ID" value="NZ_QXHD01000001.1"/>
</dbReference>
<sequence>MAVASTLQRPTFVQELDDRFLALWPHRFDYLYTPHPDPGTKPQWQTETRHPLSDRLINQGTYLYGVRFGSLTQYAMLDIDSGSPYHPRRDPLGIARICEALEPLDLFQHLTLTSSDSGGLHLYFPFETPLPSWKVGLAITTLLENKGFKVMSGWLEVFPNAKAYNPTGDTLYNGHRLPLQQGSYLLNADLQPIESSGFHFINYWETATAHNDITSHTLELVIEQAQRKIYRVSHKAEKFLNDLNAEVALGWTGRGQTNRLLGRITMRAYIFGHILGASEPLTGEALVGHIMETAQSLPGFTLWCRHQNDLEAKVKDWVRCIEASHYFPYGADKLPIDVTPEGPSWNERQQTEVRARITQSVTTLQSTGTWPAGITERFDQLTNQGISGSSLYKHKDLWHPRFITATAAPSNLKIPPNPPPSQGDALGFQSPTQSSQAYWEIGCNTPYINDSKSIDREAIQQPGCNNPSATHSPVPQQLRLHIYQAISSAQNDQKVRQRSYIDDHLDRLQRDYDAQLDLWENSDDPILKAEAHARRHARRNDPPC</sequence>
<accession>A0A6M0RF03</accession>
<dbReference type="EMBL" id="QXHD01000001">
    <property type="protein sequence ID" value="NEZ54181.1"/>
    <property type="molecule type" value="Genomic_DNA"/>
</dbReference>
<proteinExistence type="predicted"/>
<organism evidence="2 3">
    <name type="scientific">Adonisia turfae CCMR0081</name>
    <dbReference type="NCBI Taxonomy" id="2292702"/>
    <lineage>
        <taxon>Bacteria</taxon>
        <taxon>Bacillati</taxon>
        <taxon>Cyanobacteriota</taxon>
        <taxon>Adonisia</taxon>
        <taxon>Adonisia turfae</taxon>
    </lineage>
</organism>
<dbReference type="Proteomes" id="UP000481033">
    <property type="component" value="Unassembled WGS sequence"/>
</dbReference>
<evidence type="ECO:0000313" key="3">
    <source>
        <dbReference type="Proteomes" id="UP000481033"/>
    </source>
</evidence>
<reference evidence="2 3" key="1">
    <citation type="journal article" date="2020" name="Microb. Ecol.">
        <title>Ecogenomics of the Marine Benthic Filamentous Cyanobacterium Adonisia.</title>
        <authorList>
            <person name="Walter J.M."/>
            <person name="Coutinho F.H."/>
            <person name="Leomil L."/>
            <person name="Hargreaves P.I."/>
            <person name="Campeao M.E."/>
            <person name="Vieira V.V."/>
            <person name="Silva B.S."/>
            <person name="Fistarol G.O."/>
            <person name="Salomon P.S."/>
            <person name="Sawabe T."/>
            <person name="Mino S."/>
            <person name="Hosokawa M."/>
            <person name="Miyashita H."/>
            <person name="Maruyama F."/>
            <person name="van Verk M.C."/>
            <person name="Dutilh B.E."/>
            <person name="Thompson C.C."/>
            <person name="Thompson F.L."/>
        </authorList>
    </citation>
    <scope>NUCLEOTIDE SEQUENCE [LARGE SCALE GENOMIC DNA]</scope>
    <source>
        <strain evidence="2 3">CCMR0081</strain>
    </source>
</reference>
<evidence type="ECO:0000256" key="1">
    <source>
        <dbReference type="SAM" id="MobiDB-lite"/>
    </source>
</evidence>
<dbReference type="AlphaFoldDB" id="A0A6M0RF03"/>
<gene>
    <name evidence="2" type="ORF">DXZ20_00360</name>
</gene>
<evidence type="ECO:0000313" key="2">
    <source>
        <dbReference type="EMBL" id="NEZ54181.1"/>
    </source>
</evidence>
<name>A0A6M0RF03_9CYAN</name>
<feature type="region of interest" description="Disordered" evidence="1">
    <location>
        <begin position="410"/>
        <end position="431"/>
    </location>
</feature>
<protein>
    <submittedName>
        <fullName evidence="2">Uncharacterized protein</fullName>
    </submittedName>
</protein>
<keyword evidence="3" id="KW-1185">Reference proteome</keyword>